<organism evidence="2 3">
    <name type="scientific">Rhizophagus irregularis (strain DAOM 197198w)</name>
    <name type="common">Glomus intraradices</name>
    <dbReference type="NCBI Taxonomy" id="1432141"/>
    <lineage>
        <taxon>Eukaryota</taxon>
        <taxon>Fungi</taxon>
        <taxon>Fungi incertae sedis</taxon>
        <taxon>Mucoromycota</taxon>
        <taxon>Glomeromycotina</taxon>
        <taxon>Glomeromycetes</taxon>
        <taxon>Glomerales</taxon>
        <taxon>Glomeraceae</taxon>
        <taxon>Rhizophagus</taxon>
    </lineage>
</organism>
<dbReference type="OrthoDB" id="2308256at2759"/>
<dbReference type="HOGENOM" id="CLU_036684_0_0_1"/>
<accession>A0A015K0X7</accession>
<protein>
    <recommendedName>
        <fullName evidence="1">F-box domain-containing protein</fullName>
    </recommendedName>
</protein>
<reference evidence="2 3" key="1">
    <citation type="submission" date="2014-02" db="EMBL/GenBank/DDBJ databases">
        <title>Single nucleus genome sequencing reveals high similarity among nuclei of an endomycorrhizal fungus.</title>
        <authorList>
            <person name="Lin K."/>
            <person name="Geurts R."/>
            <person name="Zhang Z."/>
            <person name="Limpens E."/>
            <person name="Saunders D.G."/>
            <person name="Mu D."/>
            <person name="Pang E."/>
            <person name="Cao H."/>
            <person name="Cha H."/>
            <person name="Lin T."/>
            <person name="Zhou Q."/>
            <person name="Shang Y."/>
            <person name="Li Y."/>
            <person name="Ivanov S."/>
            <person name="Sharma T."/>
            <person name="Velzen R.V."/>
            <person name="Ruijter N.D."/>
            <person name="Aanen D.K."/>
            <person name="Win J."/>
            <person name="Kamoun S."/>
            <person name="Bisseling T."/>
            <person name="Huang S."/>
        </authorList>
    </citation>
    <scope>NUCLEOTIDE SEQUENCE [LARGE SCALE GENOMIC DNA]</scope>
    <source>
        <strain evidence="3">DAOM197198w</strain>
    </source>
</reference>
<dbReference type="InterPro" id="IPR001810">
    <property type="entry name" value="F-box_dom"/>
</dbReference>
<dbReference type="Pfam" id="PF12937">
    <property type="entry name" value="F-box-like"/>
    <property type="match status" value="1"/>
</dbReference>
<dbReference type="SUPFAM" id="SSF52047">
    <property type="entry name" value="RNI-like"/>
    <property type="match status" value="1"/>
</dbReference>
<dbReference type="InterPro" id="IPR032675">
    <property type="entry name" value="LRR_dom_sf"/>
</dbReference>
<dbReference type="Proteomes" id="UP000022910">
    <property type="component" value="Unassembled WGS sequence"/>
</dbReference>
<dbReference type="Gene3D" id="3.80.10.10">
    <property type="entry name" value="Ribonuclease Inhibitor"/>
    <property type="match status" value="1"/>
</dbReference>
<evidence type="ECO:0000313" key="2">
    <source>
        <dbReference type="EMBL" id="EXX73290.1"/>
    </source>
</evidence>
<dbReference type="SMR" id="A0A015K0X7"/>
<feature type="domain" description="F-box" evidence="1">
    <location>
        <begin position="6"/>
        <end position="50"/>
    </location>
</feature>
<dbReference type="EMBL" id="JEMT01014764">
    <property type="protein sequence ID" value="EXX73290.1"/>
    <property type="molecule type" value="Genomic_DNA"/>
</dbReference>
<dbReference type="AlphaFoldDB" id="A0A015K0X7"/>
<keyword evidence="3" id="KW-1185">Reference proteome</keyword>
<evidence type="ECO:0000313" key="3">
    <source>
        <dbReference type="Proteomes" id="UP000022910"/>
    </source>
</evidence>
<comment type="caution">
    <text evidence="2">The sequence shown here is derived from an EMBL/GenBank/DDBJ whole genome shotgun (WGS) entry which is preliminary data.</text>
</comment>
<gene>
    <name evidence="2" type="ORF">RirG_061530</name>
</gene>
<sequence>MSPFYLPNECIQDILKYVEEKDNKTLHSALLVNRTWCRNTVSFLWKKPFNSPPSDSQNNYKIIPILASFIDDDKMKQFKIKEKDLPVPKQTTFDYPSFIRHLDFVNLWKQVFRCYPRTSDNYITNNELYPLQDDFKSVQRKRNSSLSLQDEYNSSQQKKAEVVKALYEVILQRSRLERLTLSMKDWHYPIYNEFIFDALTSTPNARNALARLSRFDCNLAATNISALHDLAFISKKIKTLSIQIFRHVFRDGHLTELSNLIESQDSLEQINIFKDHKCNNITIDLSSLVSQAKSLKKLKLHYVIINDKQLEYITKLHNLQELMFTCVRLDGKMTLLSNVIFTKLKVLRIYSTFINHNRENSKLQQDNDPFVGLIRNNGSHLKDLSLEFKLSYHPQLLNNVAKYCENLLTFTTYYNEDDDMPGIYNVLKKCSKIELFGIDGFANMSHKTIMEFSKSIPTNVRKLDFRYDCLDMDTLEVFLDHYEGYDVKYLICNVKGDKQELKKMIEKTSSSKGRIVKKCSIEREDSEKVVNIEWQL</sequence>
<evidence type="ECO:0000259" key="1">
    <source>
        <dbReference type="Pfam" id="PF12937"/>
    </source>
</evidence>
<name>A0A015K0X7_RHIIW</name>
<proteinExistence type="predicted"/>